<accession>A0A150X587</accession>
<dbReference type="InterPro" id="IPR043906">
    <property type="entry name" value="Gfo/Idh/MocA_OxRdtase_bact_C"/>
</dbReference>
<dbReference type="Pfam" id="PF19051">
    <property type="entry name" value="GFO_IDH_MocA_C2"/>
    <property type="match status" value="1"/>
</dbReference>
<organism evidence="3 4">
    <name type="scientific">Roseivirga spongicola</name>
    <dbReference type="NCBI Taxonomy" id="333140"/>
    <lineage>
        <taxon>Bacteria</taxon>
        <taxon>Pseudomonadati</taxon>
        <taxon>Bacteroidota</taxon>
        <taxon>Cytophagia</taxon>
        <taxon>Cytophagales</taxon>
        <taxon>Roseivirgaceae</taxon>
        <taxon>Roseivirga</taxon>
    </lineage>
</organism>
<dbReference type="Proteomes" id="UP000075606">
    <property type="component" value="Unassembled WGS sequence"/>
</dbReference>
<dbReference type="GO" id="GO:0000166">
    <property type="term" value="F:nucleotide binding"/>
    <property type="evidence" value="ECO:0007669"/>
    <property type="project" value="InterPro"/>
</dbReference>
<dbReference type="SUPFAM" id="SSF55347">
    <property type="entry name" value="Glyceraldehyde-3-phosphate dehydrogenase-like, C-terminal domain"/>
    <property type="match status" value="1"/>
</dbReference>
<sequence>MRSFKYNKTQPNIMNKRDFLKSAAIFSTASVLPSSVWALGKADKLRTAHIGVGGMGMEDLKAIASHSSVEVVALCDVDANFLAAAKALHPKAKTYSDYRIMLNEMSSGIDAVVVSTPDHTHAPASMIAMNMDKPVYCQKPLTHHVTEARAMNQLAADKGLITQMGIQVHSFYDYKLATELIRSGIIGKVKTVRAWSPKNWGYDGGVPEGSDPVPSALDWNLWLGTSAERPYKEGVYHPGNWRKLVDYGCGTLGDMGVHIFDTPYNALALDIPKTIKTKCRKPNGFGFPERNRVTYEFPGTQYTTKKFKWVWYDGEGAPKLHRDLKLPNGDTLPDQGAMFIGEKGRLLLPHFMQLPRHIVDGKYVDLDLEKFKYVGEPVRNYEQEGKKHYHQFVDACLGKGEVTAPFSYAARLTETILLGVIAGRFPNKKLHWDSENAKFKEEEANAFLDSPYRKF</sequence>
<dbReference type="PANTHER" id="PTHR43818">
    <property type="entry name" value="BCDNA.GH03377"/>
    <property type="match status" value="1"/>
</dbReference>
<dbReference type="PANTHER" id="PTHR43818:SF10">
    <property type="entry name" value="NADH-DEPENDENT DEHYDROGENASE-RELATED"/>
    <property type="match status" value="1"/>
</dbReference>
<dbReference type="STRING" id="333140.AWW68_14460"/>
<name>A0A150X587_9BACT</name>
<evidence type="ECO:0000313" key="3">
    <source>
        <dbReference type="EMBL" id="KYG73871.1"/>
    </source>
</evidence>
<comment type="caution">
    <text evidence="3">The sequence shown here is derived from an EMBL/GenBank/DDBJ whole genome shotgun (WGS) entry which is preliminary data.</text>
</comment>
<dbReference type="InterPro" id="IPR000683">
    <property type="entry name" value="Gfo/Idh/MocA-like_OxRdtase_N"/>
</dbReference>
<feature type="domain" description="Gfo/Idh/MocA-like oxidoreductase N-terminal" evidence="1">
    <location>
        <begin position="46"/>
        <end position="165"/>
    </location>
</feature>
<evidence type="ECO:0000313" key="4">
    <source>
        <dbReference type="Proteomes" id="UP000075606"/>
    </source>
</evidence>
<dbReference type="SUPFAM" id="SSF51735">
    <property type="entry name" value="NAD(P)-binding Rossmann-fold domains"/>
    <property type="match status" value="1"/>
</dbReference>
<evidence type="ECO:0000259" key="2">
    <source>
        <dbReference type="Pfam" id="PF19051"/>
    </source>
</evidence>
<evidence type="ECO:0000259" key="1">
    <source>
        <dbReference type="Pfam" id="PF01408"/>
    </source>
</evidence>
<dbReference type="AlphaFoldDB" id="A0A150X587"/>
<dbReference type="EMBL" id="LRPC01000028">
    <property type="protein sequence ID" value="KYG73871.1"/>
    <property type="molecule type" value="Genomic_DNA"/>
</dbReference>
<feature type="domain" description="Gfo/Idh/MocA-like oxidoreductase bacterial type C-terminal" evidence="2">
    <location>
        <begin position="195"/>
        <end position="266"/>
    </location>
</feature>
<dbReference type="Gene3D" id="3.30.360.10">
    <property type="entry name" value="Dihydrodipicolinate Reductase, domain 2"/>
    <property type="match status" value="1"/>
</dbReference>
<gene>
    <name evidence="3" type="ORF">AWW68_14460</name>
</gene>
<dbReference type="InterPro" id="IPR050463">
    <property type="entry name" value="Gfo/Idh/MocA_oxidrdct_glycsds"/>
</dbReference>
<protein>
    <submittedName>
        <fullName evidence="3">Oxidoreductase</fullName>
    </submittedName>
</protein>
<dbReference type="Pfam" id="PF01408">
    <property type="entry name" value="GFO_IDH_MocA"/>
    <property type="match status" value="1"/>
</dbReference>
<proteinExistence type="predicted"/>
<dbReference type="Gene3D" id="3.40.50.720">
    <property type="entry name" value="NAD(P)-binding Rossmann-like Domain"/>
    <property type="match status" value="1"/>
</dbReference>
<reference evidence="3 4" key="1">
    <citation type="submission" date="2016-01" db="EMBL/GenBank/DDBJ databases">
        <title>Genome sequencing of Roseivirga spongicola UST030701-084.</title>
        <authorList>
            <person name="Selvaratnam C."/>
            <person name="Thevarajoo S."/>
            <person name="Goh K.M."/>
            <person name="Ee R."/>
            <person name="Chan K.-G."/>
            <person name="Chong C.S."/>
        </authorList>
    </citation>
    <scope>NUCLEOTIDE SEQUENCE [LARGE SCALE GENOMIC DNA]</scope>
    <source>
        <strain evidence="3 4">UST030701-084</strain>
    </source>
</reference>
<keyword evidence="4" id="KW-1185">Reference proteome</keyword>
<dbReference type="InterPro" id="IPR036291">
    <property type="entry name" value="NAD(P)-bd_dom_sf"/>
</dbReference>